<name>A0ABT7PPF8_9BACT</name>
<keyword evidence="1" id="KW-1133">Transmembrane helix</keyword>
<dbReference type="RefSeq" id="WP_149498999.1">
    <property type="nucleotide sequence ID" value="NZ_JASZZN010000021.1"/>
</dbReference>
<dbReference type="InterPro" id="IPR045584">
    <property type="entry name" value="Pilin-like"/>
</dbReference>
<evidence type="ECO:0000313" key="3">
    <source>
        <dbReference type="Proteomes" id="UP001239462"/>
    </source>
</evidence>
<dbReference type="Pfam" id="PF07963">
    <property type="entry name" value="N_methyl"/>
    <property type="match status" value="1"/>
</dbReference>
<dbReference type="InterPro" id="IPR012902">
    <property type="entry name" value="N_methyl_site"/>
</dbReference>
<organism evidence="2 3">
    <name type="scientific">Roseiconus lacunae</name>
    <dbReference type="NCBI Taxonomy" id="2605694"/>
    <lineage>
        <taxon>Bacteria</taxon>
        <taxon>Pseudomonadati</taxon>
        <taxon>Planctomycetota</taxon>
        <taxon>Planctomycetia</taxon>
        <taxon>Pirellulales</taxon>
        <taxon>Pirellulaceae</taxon>
        <taxon>Roseiconus</taxon>
    </lineage>
</organism>
<reference evidence="2 3" key="1">
    <citation type="submission" date="2023-06" db="EMBL/GenBank/DDBJ databases">
        <title>Roseiconus lacunae JC819 isolated from Gulf of Mannar region, Tamil Nadu.</title>
        <authorList>
            <person name="Pk S."/>
            <person name="Ch S."/>
            <person name="Ch V.R."/>
        </authorList>
    </citation>
    <scope>NUCLEOTIDE SEQUENCE [LARGE SCALE GENOMIC DNA]</scope>
    <source>
        <strain evidence="2 3">JC819</strain>
    </source>
</reference>
<dbReference type="EMBL" id="JASZZN010000021">
    <property type="protein sequence ID" value="MDM4018351.1"/>
    <property type="molecule type" value="Genomic_DNA"/>
</dbReference>
<dbReference type="Gene3D" id="3.30.700.10">
    <property type="entry name" value="Glycoprotein, Type 4 Pilin"/>
    <property type="match status" value="1"/>
</dbReference>
<accession>A0ABT7PPF8</accession>
<comment type="caution">
    <text evidence="2">The sequence shown here is derived from an EMBL/GenBank/DDBJ whole genome shotgun (WGS) entry which is preliminary data.</text>
</comment>
<proteinExistence type="predicted"/>
<keyword evidence="3" id="KW-1185">Reference proteome</keyword>
<sequence>MRSRRLSLVFIARLSRDARTIRPGFTLLELLLVLAIMSVLASVALPQIAWLLGDRRVVRGAKIVREELMLARVDAMREGRIMMLDGMLEGGSIRVRPYVSLTDSVNAVDQTGSQSAMLNGADQGQQVTLVQDPSDNREVTLPEDVTVQSVAVVATARALEVQQANLSNQAEGYSQPVLFYPDGTTSTAAITLAHPVHGQITVRLRGITGDVTISDIGPLQ</sequence>
<feature type="transmembrane region" description="Helical" evidence="1">
    <location>
        <begin position="30"/>
        <end position="52"/>
    </location>
</feature>
<keyword evidence="1" id="KW-0812">Transmembrane</keyword>
<keyword evidence="1" id="KW-0472">Membrane</keyword>
<evidence type="ECO:0000256" key="1">
    <source>
        <dbReference type="SAM" id="Phobius"/>
    </source>
</evidence>
<dbReference type="SUPFAM" id="SSF54523">
    <property type="entry name" value="Pili subunits"/>
    <property type="match status" value="1"/>
</dbReference>
<gene>
    <name evidence="2" type="ORF">QTN89_23065</name>
</gene>
<dbReference type="Proteomes" id="UP001239462">
    <property type="component" value="Unassembled WGS sequence"/>
</dbReference>
<evidence type="ECO:0000313" key="2">
    <source>
        <dbReference type="EMBL" id="MDM4018351.1"/>
    </source>
</evidence>
<dbReference type="NCBIfam" id="TIGR02532">
    <property type="entry name" value="IV_pilin_GFxxxE"/>
    <property type="match status" value="1"/>
</dbReference>
<protein>
    <submittedName>
        <fullName evidence="2">Prepilin-type N-terminal cleavage/methylation domain-containing protein</fullName>
    </submittedName>
</protein>